<dbReference type="Pfam" id="PF02720">
    <property type="entry name" value="DUF222"/>
    <property type="match status" value="1"/>
</dbReference>
<evidence type="ECO:0000256" key="1">
    <source>
        <dbReference type="SAM" id="MobiDB-lite"/>
    </source>
</evidence>
<dbReference type="InterPro" id="IPR003615">
    <property type="entry name" value="HNH_nuc"/>
</dbReference>
<dbReference type="EMBL" id="JACHWJ010000003">
    <property type="protein sequence ID" value="MBB2958209.1"/>
    <property type="molecule type" value="Genomic_DNA"/>
</dbReference>
<evidence type="ECO:0000313" key="4">
    <source>
        <dbReference type="Proteomes" id="UP000545286"/>
    </source>
</evidence>
<evidence type="ECO:0000313" key="3">
    <source>
        <dbReference type="EMBL" id="MBB2958209.1"/>
    </source>
</evidence>
<dbReference type="Gene3D" id="1.10.30.50">
    <property type="match status" value="1"/>
</dbReference>
<accession>A0A7W4UPG0</accession>
<comment type="caution">
    <text evidence="3">The sequence shown here is derived from an EMBL/GenBank/DDBJ whole genome shotgun (WGS) entry which is preliminary data.</text>
</comment>
<dbReference type="AlphaFoldDB" id="A0A7W4UPG0"/>
<gene>
    <name evidence="3" type="ORF">FHX72_002354</name>
</gene>
<reference evidence="3 4" key="1">
    <citation type="submission" date="2020-08" db="EMBL/GenBank/DDBJ databases">
        <title>Sequencing the genomes of 1000 actinobacteria strains.</title>
        <authorList>
            <person name="Klenk H.-P."/>
        </authorList>
    </citation>
    <scope>NUCLEOTIDE SEQUENCE [LARGE SCALE GENOMIC DNA]</scope>
    <source>
        <strain evidence="3 4">DSM 20419</strain>
    </source>
</reference>
<keyword evidence="4" id="KW-1185">Reference proteome</keyword>
<dbReference type="Proteomes" id="UP000545286">
    <property type="component" value="Unassembled WGS sequence"/>
</dbReference>
<proteinExistence type="predicted"/>
<feature type="domain" description="HNH nuclease" evidence="2">
    <location>
        <begin position="350"/>
        <end position="402"/>
    </location>
</feature>
<name>A0A7W4UPG0_9MICO</name>
<organism evidence="3 4">
    <name type="scientific">Pseudoclavibacter helvolus</name>
    <dbReference type="NCBI Taxonomy" id="255205"/>
    <lineage>
        <taxon>Bacteria</taxon>
        <taxon>Bacillati</taxon>
        <taxon>Actinomycetota</taxon>
        <taxon>Actinomycetes</taxon>
        <taxon>Micrococcales</taxon>
        <taxon>Microbacteriaceae</taxon>
        <taxon>Pseudoclavibacter</taxon>
    </lineage>
</organism>
<feature type="compositionally biased region" description="Basic and acidic residues" evidence="1">
    <location>
        <begin position="460"/>
        <end position="478"/>
    </location>
</feature>
<dbReference type="CDD" id="cd00085">
    <property type="entry name" value="HNHc"/>
    <property type="match status" value="1"/>
</dbReference>
<protein>
    <recommendedName>
        <fullName evidence="2">HNH nuclease domain-containing protein</fullName>
    </recommendedName>
</protein>
<evidence type="ECO:0000259" key="2">
    <source>
        <dbReference type="SMART" id="SM00507"/>
    </source>
</evidence>
<dbReference type="SMART" id="SM00507">
    <property type="entry name" value="HNHc"/>
    <property type="match status" value="1"/>
</dbReference>
<dbReference type="InterPro" id="IPR003870">
    <property type="entry name" value="DUF222"/>
</dbReference>
<dbReference type="RefSeq" id="WP_183625160.1">
    <property type="nucleotide sequence ID" value="NZ_JACHWJ010000003.1"/>
</dbReference>
<feature type="region of interest" description="Disordered" evidence="1">
    <location>
        <begin position="442"/>
        <end position="498"/>
    </location>
</feature>
<sequence length="498" mass="53408">MIDEALATRIPEGWKPPAPMVERVRILERFLVVRLVADADADLARAQAEQARVYALAARTAVAEDEREGTLEQEWALRSWKAEIAAVTNSSRQAVAGIMGRSAVLTEDFPLVHAALAAGEVSMAHARIVCAAGAIVVHDDPAEQAARRELFVQVVLEKARSTSPGRLKDFAIKQAERLTASSLEQRYEQAMKSRAVLVTREQDGMGSLGVRHSLPVLTAIDGRLSEMAKAIISARGDDSDDPRTFHQVQADVFAELLLTGELTSCPQAAGIVAKASVAIPVLTMLADGGAAGGGAGAAIDTTPALLDGVTPIPMSLARELAAAAPVFERILTHPITGTVVEVDRYRPTEAMRAWLRARDVHCRFPGCRLPAENCDLDHTIPASEGGPTSLVNLADLCRWNHTVKGNTGWQMRQLPGGVIEWVSPTGIALIDSPEPRGVTFVPSPPGEPGLQVDGRTYRVRPPDSETGRSREGRSREGQWSEGQSNEACPDPGLEPPPF</sequence>